<feature type="DNA-binding region" description="H-T-H motif" evidence="4">
    <location>
        <begin position="52"/>
        <end position="71"/>
    </location>
</feature>
<gene>
    <name evidence="7" type="ORF">GGE66_002466</name>
</gene>
<evidence type="ECO:0000313" key="7">
    <source>
        <dbReference type="EMBL" id="MBB6221493.1"/>
    </source>
</evidence>
<dbReference type="PROSITE" id="PS50977">
    <property type="entry name" value="HTH_TETR_2"/>
    <property type="match status" value="1"/>
</dbReference>
<comment type="caution">
    <text evidence="7">The sequence shown here is derived from an EMBL/GenBank/DDBJ whole genome shotgun (WGS) entry which is preliminary data.</text>
</comment>
<evidence type="ECO:0000256" key="3">
    <source>
        <dbReference type="ARBA" id="ARBA00023163"/>
    </source>
</evidence>
<protein>
    <submittedName>
        <fullName evidence="7">AcrR family transcriptional regulator</fullName>
    </submittedName>
</protein>
<proteinExistence type="predicted"/>
<name>A0A7W9ZRH2_RHILE</name>
<dbReference type="SUPFAM" id="SSF46689">
    <property type="entry name" value="Homeodomain-like"/>
    <property type="match status" value="1"/>
</dbReference>
<sequence length="218" mass="24434">MSDQPVATRRRNQQHSGQPRRIPSQQRGRDRFEKILAVASELIESHGSDGLKMSEIVEKAGLSFGALYQYFPDKSAIIRTLAERFNEEGRRCVEAELAEVTDAAALTGALANIADEYYAFFRREPVMRDIWHATHTDKLLQQVDAEDMEFHAQALLAVLVRLWPDRDRGELVAIARLTMQLLAAAVRYAVSLGAKEGDAAIALFKKMQGPDIGRLLLE</sequence>
<feature type="domain" description="HTH tetR-type" evidence="6">
    <location>
        <begin position="29"/>
        <end position="89"/>
    </location>
</feature>
<dbReference type="InterPro" id="IPR041674">
    <property type="entry name" value="TetR_C_22"/>
</dbReference>
<keyword evidence="3" id="KW-0804">Transcription</keyword>
<evidence type="ECO:0000256" key="5">
    <source>
        <dbReference type="SAM" id="MobiDB-lite"/>
    </source>
</evidence>
<dbReference type="PANTHER" id="PTHR30055">
    <property type="entry name" value="HTH-TYPE TRANSCRIPTIONAL REGULATOR RUTR"/>
    <property type="match status" value="1"/>
</dbReference>
<dbReference type="AlphaFoldDB" id="A0A7W9ZRH2"/>
<dbReference type="Proteomes" id="UP000517187">
    <property type="component" value="Unassembled WGS sequence"/>
</dbReference>
<dbReference type="InterPro" id="IPR009057">
    <property type="entry name" value="Homeodomain-like_sf"/>
</dbReference>
<keyword evidence="1" id="KW-0805">Transcription regulation</keyword>
<dbReference type="InterPro" id="IPR050109">
    <property type="entry name" value="HTH-type_TetR-like_transc_reg"/>
</dbReference>
<dbReference type="GO" id="GO:0000976">
    <property type="term" value="F:transcription cis-regulatory region binding"/>
    <property type="evidence" value="ECO:0007669"/>
    <property type="project" value="TreeGrafter"/>
</dbReference>
<evidence type="ECO:0000259" key="6">
    <source>
        <dbReference type="PROSITE" id="PS50977"/>
    </source>
</evidence>
<dbReference type="PANTHER" id="PTHR30055:SF234">
    <property type="entry name" value="HTH-TYPE TRANSCRIPTIONAL REGULATOR BETI"/>
    <property type="match status" value="1"/>
</dbReference>
<accession>A0A7W9ZRH2</accession>
<dbReference type="PRINTS" id="PR00455">
    <property type="entry name" value="HTHTETR"/>
</dbReference>
<dbReference type="RefSeq" id="WP_183693945.1">
    <property type="nucleotide sequence ID" value="NZ_JACIIJ010000005.1"/>
</dbReference>
<evidence type="ECO:0000256" key="1">
    <source>
        <dbReference type="ARBA" id="ARBA00023015"/>
    </source>
</evidence>
<evidence type="ECO:0000313" key="8">
    <source>
        <dbReference type="Proteomes" id="UP000517187"/>
    </source>
</evidence>
<dbReference type="EMBL" id="JACIIJ010000005">
    <property type="protein sequence ID" value="MBB6221493.1"/>
    <property type="molecule type" value="Genomic_DNA"/>
</dbReference>
<keyword evidence="2 4" id="KW-0238">DNA-binding</keyword>
<evidence type="ECO:0000256" key="2">
    <source>
        <dbReference type="ARBA" id="ARBA00023125"/>
    </source>
</evidence>
<dbReference type="InterPro" id="IPR001647">
    <property type="entry name" value="HTH_TetR"/>
</dbReference>
<dbReference type="Pfam" id="PF00440">
    <property type="entry name" value="TetR_N"/>
    <property type="match status" value="1"/>
</dbReference>
<evidence type="ECO:0000256" key="4">
    <source>
        <dbReference type="PROSITE-ProRule" id="PRU00335"/>
    </source>
</evidence>
<feature type="region of interest" description="Disordered" evidence="5">
    <location>
        <begin position="1"/>
        <end position="28"/>
    </location>
</feature>
<dbReference type="GO" id="GO:0003700">
    <property type="term" value="F:DNA-binding transcription factor activity"/>
    <property type="evidence" value="ECO:0007669"/>
    <property type="project" value="TreeGrafter"/>
</dbReference>
<dbReference type="Gene3D" id="1.10.357.10">
    <property type="entry name" value="Tetracycline Repressor, domain 2"/>
    <property type="match status" value="1"/>
</dbReference>
<reference evidence="7 8" key="1">
    <citation type="submission" date="2020-08" db="EMBL/GenBank/DDBJ databases">
        <title>Genomic Encyclopedia of Type Strains, Phase IV (KMG-V): Genome sequencing to study the core and pangenomes of soil and plant-associated prokaryotes.</title>
        <authorList>
            <person name="Whitman W."/>
        </authorList>
    </citation>
    <scope>NUCLEOTIDE SEQUENCE [LARGE SCALE GENOMIC DNA]</scope>
    <source>
        <strain evidence="7 8">SEMIA 4011</strain>
    </source>
</reference>
<dbReference type="Pfam" id="PF17928">
    <property type="entry name" value="TetR_C_22"/>
    <property type="match status" value="1"/>
</dbReference>
<organism evidence="7 8">
    <name type="scientific">Rhizobium leguminosarum</name>
    <dbReference type="NCBI Taxonomy" id="384"/>
    <lineage>
        <taxon>Bacteria</taxon>
        <taxon>Pseudomonadati</taxon>
        <taxon>Pseudomonadota</taxon>
        <taxon>Alphaproteobacteria</taxon>
        <taxon>Hyphomicrobiales</taxon>
        <taxon>Rhizobiaceae</taxon>
        <taxon>Rhizobium/Agrobacterium group</taxon>
        <taxon>Rhizobium</taxon>
    </lineage>
</organism>